<evidence type="ECO:0008006" key="7">
    <source>
        <dbReference type="Google" id="ProtNLM"/>
    </source>
</evidence>
<dbReference type="EMBL" id="CP036432">
    <property type="protein sequence ID" value="QDV88544.1"/>
    <property type="molecule type" value="Genomic_DNA"/>
</dbReference>
<sequence>MPRSKTAKVWQERLRRFDRSRMTVAQFCRNEGVSQPSFYQWKKKLRQSPALLEPEPGEPNVQFVPLRLPGLPGDQAGEPDRVVGPATACTTIELPGGIRIRVEVPTDRQPSQQPEARP</sequence>
<dbReference type="Proteomes" id="UP000318081">
    <property type="component" value="Chromosome"/>
</dbReference>
<name>A0ABX5XP96_9BACT</name>
<dbReference type="EMBL" id="CP036432">
    <property type="protein sequence ID" value="QDV87188.1"/>
    <property type="molecule type" value="Genomic_DNA"/>
</dbReference>
<dbReference type="EMBL" id="CP036432">
    <property type="protein sequence ID" value="QDV85231.1"/>
    <property type="molecule type" value="Genomic_DNA"/>
</dbReference>
<protein>
    <recommendedName>
        <fullName evidence="7">Transposase</fullName>
    </recommendedName>
</protein>
<dbReference type="RefSeq" id="WP_145207197.1">
    <property type="nucleotide sequence ID" value="NZ_CP036432.1"/>
</dbReference>
<dbReference type="NCBIfam" id="NF047593">
    <property type="entry name" value="IS66_ISAeme5_TnpA"/>
    <property type="match status" value="1"/>
</dbReference>
<gene>
    <name evidence="1" type="ORF">TBK1r_18130</name>
    <name evidence="2" type="ORF">TBK1r_21300</name>
    <name evidence="3" type="ORF">TBK1r_42100</name>
    <name evidence="4" type="ORF">TBK1r_62170</name>
    <name evidence="5" type="ORF">TBK1r_75790</name>
</gene>
<dbReference type="EMBL" id="CP036432">
    <property type="protein sequence ID" value="QDV82881.1"/>
    <property type="molecule type" value="Genomic_DNA"/>
</dbReference>
<reference evidence="2 6" key="1">
    <citation type="submission" date="2019-02" db="EMBL/GenBank/DDBJ databases">
        <title>Deep-cultivation of Planctomycetes and their phenomic and genomic characterization uncovers novel biology.</title>
        <authorList>
            <person name="Wiegand S."/>
            <person name="Jogler M."/>
            <person name="Boedeker C."/>
            <person name="Pinto D."/>
            <person name="Vollmers J."/>
            <person name="Rivas-Marin E."/>
            <person name="Kohn T."/>
            <person name="Peeters S.H."/>
            <person name="Heuer A."/>
            <person name="Rast P."/>
            <person name="Oberbeckmann S."/>
            <person name="Bunk B."/>
            <person name="Jeske O."/>
            <person name="Meyerdierks A."/>
            <person name="Storesund J.E."/>
            <person name="Kallscheuer N."/>
            <person name="Luecker S."/>
            <person name="Lage O.M."/>
            <person name="Pohl T."/>
            <person name="Merkel B.J."/>
            <person name="Hornburger P."/>
            <person name="Mueller R.-W."/>
            <person name="Bruemmer F."/>
            <person name="Labrenz M."/>
            <person name="Spormann A.M."/>
            <person name="Op den Camp H."/>
            <person name="Overmann J."/>
            <person name="Amann R."/>
            <person name="Jetten M.S.M."/>
            <person name="Mascher T."/>
            <person name="Medema M.H."/>
            <person name="Devos D.P."/>
            <person name="Kaster A.-K."/>
            <person name="Ovreas L."/>
            <person name="Rohde M."/>
            <person name="Galperin M.Y."/>
            <person name="Jogler C."/>
        </authorList>
    </citation>
    <scope>NUCLEOTIDE SEQUENCE [LARGE SCALE GENOMIC DNA]</scope>
    <source>
        <strain evidence="2 6">TBK1r</strain>
    </source>
</reference>
<dbReference type="EMBL" id="CP036432">
    <property type="protein sequence ID" value="QDV83195.1"/>
    <property type="molecule type" value="Genomic_DNA"/>
</dbReference>
<keyword evidence="6" id="KW-1185">Reference proteome</keyword>
<organism evidence="2 6">
    <name type="scientific">Stieleria magnilauensis</name>
    <dbReference type="NCBI Taxonomy" id="2527963"/>
    <lineage>
        <taxon>Bacteria</taxon>
        <taxon>Pseudomonadati</taxon>
        <taxon>Planctomycetota</taxon>
        <taxon>Planctomycetia</taxon>
        <taxon>Pirellulales</taxon>
        <taxon>Pirellulaceae</taxon>
        <taxon>Stieleria</taxon>
    </lineage>
</organism>
<accession>A0ABX5XP96</accession>
<evidence type="ECO:0000313" key="2">
    <source>
        <dbReference type="EMBL" id="QDV83195.1"/>
    </source>
</evidence>
<evidence type="ECO:0000313" key="4">
    <source>
        <dbReference type="EMBL" id="QDV87188.1"/>
    </source>
</evidence>
<evidence type="ECO:0000313" key="5">
    <source>
        <dbReference type="EMBL" id="QDV88544.1"/>
    </source>
</evidence>
<evidence type="ECO:0000313" key="3">
    <source>
        <dbReference type="EMBL" id="QDV85231.1"/>
    </source>
</evidence>
<evidence type="ECO:0000313" key="1">
    <source>
        <dbReference type="EMBL" id="QDV82881.1"/>
    </source>
</evidence>
<proteinExistence type="predicted"/>
<evidence type="ECO:0000313" key="6">
    <source>
        <dbReference type="Proteomes" id="UP000318081"/>
    </source>
</evidence>